<dbReference type="PANTHER" id="PTHR12761">
    <property type="entry name" value="HERMANSKY-PUDLAK SYNDROME PROTEIN 1"/>
    <property type="match status" value="1"/>
</dbReference>
<dbReference type="PANTHER" id="PTHR12761:SF1">
    <property type="entry name" value="BLOC-3 COMPLEX MEMBER HPS1"/>
    <property type="match status" value="1"/>
</dbReference>
<dbReference type="Pfam" id="PF19036">
    <property type="entry name" value="Fuz_longin_1"/>
    <property type="match status" value="1"/>
</dbReference>
<feature type="domain" description="FUZ/MON1/HPS1 third Longin" evidence="4">
    <location>
        <begin position="439"/>
        <end position="587"/>
    </location>
</feature>
<name>A0A336LSK3_CULSO</name>
<dbReference type="Pfam" id="PF19038">
    <property type="entry name" value="Fuz_longin_3"/>
    <property type="match status" value="1"/>
</dbReference>
<keyword evidence="1" id="KW-0175">Coiled coil</keyword>
<organism evidence="5">
    <name type="scientific">Culicoides sonorensis</name>
    <name type="common">Biting midge</name>
    <dbReference type="NCBI Taxonomy" id="179676"/>
    <lineage>
        <taxon>Eukaryota</taxon>
        <taxon>Metazoa</taxon>
        <taxon>Ecdysozoa</taxon>
        <taxon>Arthropoda</taxon>
        <taxon>Hexapoda</taxon>
        <taxon>Insecta</taxon>
        <taxon>Pterygota</taxon>
        <taxon>Neoptera</taxon>
        <taxon>Endopterygota</taxon>
        <taxon>Diptera</taxon>
        <taxon>Nematocera</taxon>
        <taxon>Chironomoidea</taxon>
        <taxon>Ceratopogonidae</taxon>
        <taxon>Ceratopogoninae</taxon>
        <taxon>Culicoides</taxon>
        <taxon>Monoculicoides</taxon>
    </lineage>
</organism>
<dbReference type="InterPro" id="IPR043972">
    <property type="entry name" value="FUZ/MON1/HPS1_longin_1"/>
</dbReference>
<protein>
    <submittedName>
        <fullName evidence="5">CSON015331 protein</fullName>
    </submittedName>
</protein>
<feature type="domain" description="FUZ/MON1/HPS1 first Longin" evidence="2">
    <location>
        <begin position="4"/>
        <end position="149"/>
    </location>
</feature>
<dbReference type="GO" id="GO:0005085">
    <property type="term" value="F:guanyl-nucleotide exchange factor activity"/>
    <property type="evidence" value="ECO:0007669"/>
    <property type="project" value="TreeGrafter"/>
</dbReference>
<evidence type="ECO:0000259" key="2">
    <source>
        <dbReference type="Pfam" id="PF19036"/>
    </source>
</evidence>
<dbReference type="Pfam" id="PF19037">
    <property type="entry name" value="Fuz_longin_2"/>
    <property type="match status" value="1"/>
</dbReference>
<evidence type="ECO:0000259" key="4">
    <source>
        <dbReference type="Pfam" id="PF19038"/>
    </source>
</evidence>
<feature type="coiled-coil region" evidence="1">
    <location>
        <begin position="306"/>
        <end position="340"/>
    </location>
</feature>
<reference evidence="5" key="1">
    <citation type="submission" date="2018-07" db="EMBL/GenBank/DDBJ databases">
        <authorList>
            <person name="Quirk P.G."/>
            <person name="Krulwich T.A."/>
        </authorList>
    </citation>
    <scope>NUCLEOTIDE SEQUENCE</scope>
</reference>
<accession>A0A336LSK3</accession>
<sequence>MDGLFIFDESNDLIYSKLNNKISEKLLELAKNQGLLDENNVEHSNTSLDNNIIMQIFSPLITSQRIMLCQFDNSYSSIQCEDNFTIVLEEILGCLFLKAGTDSLEFMEKSLKTFMSFVKRICGPNIYLLKTDIDRKAQVNTLYNTWTELYFEKQTIFIEAIEQLLVNSEVKRKALQGLRSIDNFKDDFQKSHGLLFVDDKLLSLYSSRQSQPLSAADLIFITIFIKTILKNKVKPKQIYSELFFFDGVTGCTQSGCIPNIVHVSFISDDIYLVVLTEHSNLNVSNNLFDIFFAVQKVKNLQSQGDLENLRQAYDTMDFQIKQIQDALKRVKNINIDVEEAIKIFGVKWDLLKKIYLEYFKTKDRNIILKIESNLPKINDSLKMLFNLLIIKTCHVKQSQVKVVDVSTSVEENLSSFKEFLTVKSHTNFSITSYLEEFPGLVHFIHVDRSNNRLTAPNIEATSENSQINFKKKVWSMVEFSRQYLNKGHLNMMWKDVAFHYTYFMWFEDMNGMAIKPKDIPNFSVVSLKPQLSVGILSGDYYQRFIEAAFPKTNPNKIKCYELYCIHLGLVTSTVVLEHCRRLAATINDVVGISRNSTDLL</sequence>
<dbReference type="VEuPathDB" id="VectorBase:CSON015331"/>
<dbReference type="GO" id="GO:0016192">
    <property type="term" value="P:vesicle-mediated transport"/>
    <property type="evidence" value="ECO:0007669"/>
    <property type="project" value="InterPro"/>
</dbReference>
<dbReference type="InterPro" id="IPR043971">
    <property type="entry name" value="FUZ/MON1/HPS1_longin_2"/>
</dbReference>
<evidence type="ECO:0000256" key="1">
    <source>
        <dbReference type="SAM" id="Coils"/>
    </source>
</evidence>
<proteinExistence type="predicted"/>
<dbReference type="AlphaFoldDB" id="A0A336LSK3"/>
<dbReference type="GO" id="GO:0031085">
    <property type="term" value="C:BLOC-3 complex"/>
    <property type="evidence" value="ECO:0007669"/>
    <property type="project" value="TreeGrafter"/>
</dbReference>
<evidence type="ECO:0000313" key="5">
    <source>
        <dbReference type="EMBL" id="SSX19693.1"/>
    </source>
</evidence>
<dbReference type="EMBL" id="UFQT01000095">
    <property type="protein sequence ID" value="SSX19693.1"/>
    <property type="molecule type" value="Genomic_DNA"/>
</dbReference>
<dbReference type="InterPro" id="IPR026053">
    <property type="entry name" value="HPS1"/>
</dbReference>
<evidence type="ECO:0000259" key="3">
    <source>
        <dbReference type="Pfam" id="PF19037"/>
    </source>
</evidence>
<dbReference type="InterPro" id="IPR043970">
    <property type="entry name" value="FUZ/MON1/HPS1_longin_3"/>
</dbReference>
<feature type="domain" description="FUZ/MON1/HPS1 second Longin" evidence="3">
    <location>
        <begin position="191"/>
        <end position="280"/>
    </location>
</feature>
<gene>
    <name evidence="5" type="primary">CSON015331</name>
</gene>